<evidence type="ECO:0000256" key="16">
    <source>
        <dbReference type="SAM" id="Phobius"/>
    </source>
</evidence>
<evidence type="ECO:0000256" key="14">
    <source>
        <dbReference type="PIRSR" id="PIRSR602401-1"/>
    </source>
</evidence>
<evidence type="ECO:0000313" key="18">
    <source>
        <dbReference type="Proteomes" id="UP000494040"/>
    </source>
</evidence>
<evidence type="ECO:0000256" key="4">
    <source>
        <dbReference type="ARBA" id="ARBA00004406"/>
    </source>
</evidence>
<dbReference type="KEGG" id="clec:106674131"/>
<keyword evidence="7 14" id="KW-0479">Metal-binding</keyword>
<keyword evidence="13 16" id="KW-0472">Membrane</keyword>
<dbReference type="Gene3D" id="1.10.630.10">
    <property type="entry name" value="Cytochrome P450"/>
    <property type="match status" value="1"/>
</dbReference>
<keyword evidence="6 14" id="KW-0349">Heme</keyword>
<comment type="subcellular location">
    <subcellularLocation>
        <location evidence="4">Endoplasmic reticulum membrane</location>
        <topology evidence="4">Peripheral membrane protein</topology>
    </subcellularLocation>
    <subcellularLocation>
        <location evidence="3">Microsome membrane</location>
        <topology evidence="3">Peripheral membrane protein</topology>
    </subcellularLocation>
</comment>
<evidence type="ECO:0000256" key="8">
    <source>
        <dbReference type="ARBA" id="ARBA00022824"/>
    </source>
</evidence>
<dbReference type="SUPFAM" id="SSF48264">
    <property type="entry name" value="Cytochrome P450"/>
    <property type="match status" value="1"/>
</dbReference>
<dbReference type="InterPro" id="IPR050476">
    <property type="entry name" value="Insect_CytP450_Detox"/>
</dbReference>
<dbReference type="InterPro" id="IPR002401">
    <property type="entry name" value="Cyt_P450_E_grp-I"/>
</dbReference>
<dbReference type="GO" id="GO:0020037">
    <property type="term" value="F:heme binding"/>
    <property type="evidence" value="ECO:0007669"/>
    <property type="project" value="InterPro"/>
</dbReference>
<keyword evidence="10 15" id="KW-0560">Oxidoreductase</keyword>
<comment type="function">
    <text evidence="2">May be involved in the metabolism of insect hormones and in the breakdown of synthetic insecticides.</text>
</comment>
<dbReference type="RefSeq" id="XP_014262147.2">
    <property type="nucleotide sequence ID" value="XM_014406661.2"/>
</dbReference>
<accession>A0A8I6SEG1</accession>
<evidence type="ECO:0000256" key="10">
    <source>
        <dbReference type="ARBA" id="ARBA00023002"/>
    </source>
</evidence>
<dbReference type="FunFam" id="1.10.630.10:FF:000042">
    <property type="entry name" value="Cytochrome P450"/>
    <property type="match status" value="1"/>
</dbReference>
<dbReference type="OrthoDB" id="6622871at2759"/>
<dbReference type="GO" id="GO:0004497">
    <property type="term" value="F:monooxygenase activity"/>
    <property type="evidence" value="ECO:0007669"/>
    <property type="project" value="UniProtKB-KW"/>
</dbReference>
<evidence type="ECO:0000256" key="12">
    <source>
        <dbReference type="ARBA" id="ARBA00023033"/>
    </source>
</evidence>
<dbReference type="OMA" id="THCIENS"/>
<keyword evidence="9" id="KW-0492">Microsome</keyword>
<evidence type="ECO:0000313" key="17">
    <source>
        <dbReference type="EnsemblMetazoa" id="XP_014262147.2"/>
    </source>
</evidence>
<organism evidence="17 18">
    <name type="scientific">Cimex lectularius</name>
    <name type="common">Bed bug</name>
    <name type="synonym">Acanthia lectularia</name>
    <dbReference type="NCBI Taxonomy" id="79782"/>
    <lineage>
        <taxon>Eukaryota</taxon>
        <taxon>Metazoa</taxon>
        <taxon>Ecdysozoa</taxon>
        <taxon>Arthropoda</taxon>
        <taxon>Hexapoda</taxon>
        <taxon>Insecta</taxon>
        <taxon>Pterygota</taxon>
        <taxon>Neoptera</taxon>
        <taxon>Paraneoptera</taxon>
        <taxon>Hemiptera</taxon>
        <taxon>Heteroptera</taxon>
        <taxon>Panheteroptera</taxon>
        <taxon>Cimicomorpha</taxon>
        <taxon>Cimicidae</taxon>
        <taxon>Cimex</taxon>
    </lineage>
</organism>
<dbReference type="GeneID" id="106674131"/>
<comment type="cofactor">
    <cofactor evidence="1 14">
        <name>heme</name>
        <dbReference type="ChEBI" id="CHEBI:30413"/>
    </cofactor>
</comment>
<evidence type="ECO:0000256" key="3">
    <source>
        <dbReference type="ARBA" id="ARBA00004174"/>
    </source>
</evidence>
<evidence type="ECO:0000256" key="2">
    <source>
        <dbReference type="ARBA" id="ARBA00003690"/>
    </source>
</evidence>
<dbReference type="CDD" id="cd11056">
    <property type="entry name" value="CYP6-like"/>
    <property type="match status" value="1"/>
</dbReference>
<dbReference type="InterPro" id="IPR036396">
    <property type="entry name" value="Cyt_P450_sf"/>
</dbReference>
<comment type="similarity">
    <text evidence="5 15">Belongs to the cytochrome P450 family.</text>
</comment>
<evidence type="ECO:0000256" key="6">
    <source>
        <dbReference type="ARBA" id="ARBA00022617"/>
    </source>
</evidence>
<evidence type="ECO:0000256" key="9">
    <source>
        <dbReference type="ARBA" id="ARBA00022848"/>
    </source>
</evidence>
<evidence type="ECO:0008006" key="19">
    <source>
        <dbReference type="Google" id="ProtNLM"/>
    </source>
</evidence>
<protein>
    <recommendedName>
        <fullName evidence="19">Cytochrome P450</fullName>
    </recommendedName>
</protein>
<evidence type="ECO:0000256" key="15">
    <source>
        <dbReference type="RuleBase" id="RU000461"/>
    </source>
</evidence>
<proteinExistence type="inferred from homology"/>
<dbReference type="GO" id="GO:0005789">
    <property type="term" value="C:endoplasmic reticulum membrane"/>
    <property type="evidence" value="ECO:0007669"/>
    <property type="project" value="UniProtKB-SubCell"/>
</dbReference>
<dbReference type="Proteomes" id="UP000494040">
    <property type="component" value="Unassembled WGS sequence"/>
</dbReference>
<dbReference type="PANTHER" id="PTHR24292:SF84">
    <property type="entry name" value="CYTOCHROME P450 28A5-RELATED"/>
    <property type="match status" value="1"/>
</dbReference>
<keyword evidence="11 14" id="KW-0408">Iron</keyword>
<evidence type="ECO:0000256" key="1">
    <source>
        <dbReference type="ARBA" id="ARBA00001971"/>
    </source>
</evidence>
<dbReference type="EnsemblMetazoa" id="XM_014406661.2">
    <property type="protein sequence ID" value="XP_014262147.2"/>
    <property type="gene ID" value="LOC106674131"/>
</dbReference>
<keyword evidence="18" id="KW-1185">Reference proteome</keyword>
<name>A0A8I6SEG1_CIMLE</name>
<dbReference type="InterPro" id="IPR017972">
    <property type="entry name" value="Cyt_P450_CS"/>
</dbReference>
<keyword evidence="16" id="KW-1133">Transmembrane helix</keyword>
<dbReference type="Pfam" id="PF00067">
    <property type="entry name" value="p450"/>
    <property type="match status" value="1"/>
</dbReference>
<reference evidence="17" key="1">
    <citation type="submission" date="2022-01" db="UniProtKB">
        <authorList>
            <consortium name="EnsemblMetazoa"/>
        </authorList>
    </citation>
    <scope>IDENTIFICATION</scope>
</reference>
<evidence type="ECO:0000256" key="5">
    <source>
        <dbReference type="ARBA" id="ARBA00010617"/>
    </source>
</evidence>
<dbReference type="PROSITE" id="PS00086">
    <property type="entry name" value="CYTOCHROME_P450"/>
    <property type="match status" value="1"/>
</dbReference>
<dbReference type="PANTHER" id="PTHR24292">
    <property type="entry name" value="CYTOCHROME P450"/>
    <property type="match status" value="1"/>
</dbReference>
<evidence type="ECO:0000256" key="11">
    <source>
        <dbReference type="ARBA" id="ARBA00023004"/>
    </source>
</evidence>
<dbReference type="GO" id="GO:0016705">
    <property type="term" value="F:oxidoreductase activity, acting on paired donors, with incorporation or reduction of molecular oxygen"/>
    <property type="evidence" value="ECO:0007669"/>
    <property type="project" value="InterPro"/>
</dbReference>
<keyword evidence="8" id="KW-0256">Endoplasmic reticulum</keyword>
<evidence type="ECO:0000256" key="13">
    <source>
        <dbReference type="ARBA" id="ARBA00023136"/>
    </source>
</evidence>
<dbReference type="AlphaFoldDB" id="A0A8I6SEG1"/>
<dbReference type="PRINTS" id="PR00463">
    <property type="entry name" value="EP450I"/>
</dbReference>
<dbReference type="GO" id="GO:0005506">
    <property type="term" value="F:iron ion binding"/>
    <property type="evidence" value="ECO:0007669"/>
    <property type="project" value="InterPro"/>
</dbReference>
<evidence type="ECO:0000256" key="7">
    <source>
        <dbReference type="ARBA" id="ARBA00022723"/>
    </source>
</evidence>
<feature type="transmembrane region" description="Helical" evidence="16">
    <location>
        <begin position="33"/>
        <end position="50"/>
    </location>
</feature>
<dbReference type="PRINTS" id="PR00385">
    <property type="entry name" value="P450"/>
</dbReference>
<sequence>MIKVGEEEEKKEHSRSEDLTRCFRCEQLRFKMLQIFLVLAVIALAVYQWLTWHYDYWQKIGVRYIQPKLFFGNLKDSILNKENVGVIYKNLYWVYPDEPAVGLFKGRLPQLMVKDLDLIKSVLVKEFNSFHDPDVNVDTKSNPVLALNPFVIKGERWKTIRSIHTQRQTTLKIKAMFAMIEEVTRDMLKFIEEKQNVEIEGKYFAGQFTTDVVGSCVFGLKTNSFLDPNAEFRKMSLKILQPDTTSNMAFLLSSHAPWLAKLLKLKIINDEVVDYFVKIVLDMYEYRLKNNVSRNDYLGSLMENNKSEKPMYSVQEICGHSLTFLLDGYETSSTVMGFMLCCLSLHQDVQKKLRDEISKVENLDYDTIHSLPYLDAVINETLRLFPPGSVLSRECTQDIVLKSGGRDYPLRRGMTVTVPVYAMHTDPKYFPDPEKFNPDRFYKQNAPPYFFPFGLGPRACLGQRFALTQIKTAAAHIFKNYKVLPVEGKEKMPDINPKSPFLLMPKDPMLFKFSKI</sequence>
<keyword evidence="12 15" id="KW-0503">Monooxygenase</keyword>
<keyword evidence="16" id="KW-0812">Transmembrane</keyword>
<feature type="binding site" description="axial binding residue" evidence="14">
    <location>
        <position position="460"/>
    </location>
    <ligand>
        <name>heme</name>
        <dbReference type="ChEBI" id="CHEBI:30413"/>
    </ligand>
    <ligandPart>
        <name>Fe</name>
        <dbReference type="ChEBI" id="CHEBI:18248"/>
    </ligandPart>
</feature>
<dbReference type="InterPro" id="IPR001128">
    <property type="entry name" value="Cyt_P450"/>
</dbReference>